<gene>
    <name evidence="3" type="ORF">NP165_13810</name>
</gene>
<evidence type="ECO:0000256" key="2">
    <source>
        <dbReference type="ARBA" id="ARBA00023235"/>
    </source>
</evidence>
<reference evidence="3" key="1">
    <citation type="submission" date="2022-07" db="EMBL/GenBank/DDBJ databases">
        <title>Complete genome of Vibrio japonicus strain JCM 31412T and phylogenomic assessment of the Nereis clade of the genus Vibrio.</title>
        <authorList>
            <person name="Shlafstein M.D."/>
            <person name="Emsley S.A."/>
            <person name="Ushijima B."/>
            <person name="Videau P."/>
            <person name="Saw J.H."/>
        </authorList>
    </citation>
    <scope>NUCLEOTIDE SEQUENCE</scope>
    <source>
        <strain evidence="3">JCM 31412</strain>
    </source>
</reference>
<dbReference type="Pfam" id="PF01177">
    <property type="entry name" value="Asp_Glu_race"/>
    <property type="match status" value="1"/>
</dbReference>
<dbReference type="Gene3D" id="3.40.50.1860">
    <property type="match status" value="2"/>
</dbReference>
<dbReference type="SUPFAM" id="SSF53681">
    <property type="entry name" value="Aspartate/glutamate racemase"/>
    <property type="match status" value="2"/>
</dbReference>
<sequence>MKTIGIIGGMSWESTVTYYQELNKAVKHIEGGFHSAKVIINSIDFAEIEVLQRLGRWDEAATILCDAAKSLEKAGADLLLIAANTMHIVADQVEEAVNIPLIHIVDATGQKLVEQGISKIGLLGTAFTMEQAFYKQRLTDKFGIEVIVPNGVQRRLVHDVIYDELCLGKINQTSKQDYRAIIDDLVENGAQGVILGCTEIGMLIQQEDTDVALFDTAQLHVEAAIREALK</sequence>
<comment type="similarity">
    <text evidence="1">Belongs to the aspartate/glutamate racemases family.</text>
</comment>
<dbReference type="InterPro" id="IPR015942">
    <property type="entry name" value="Asp/Glu/hydantoin_racemase"/>
</dbReference>
<dbReference type="Proteomes" id="UP001058602">
    <property type="component" value="Chromosome 2"/>
</dbReference>
<keyword evidence="2" id="KW-0413">Isomerase</keyword>
<dbReference type="PANTHER" id="PTHR21198:SF7">
    <property type="entry name" value="ASPARTATE-GLUTAMATE RACEMASE FAMILY"/>
    <property type="match status" value="1"/>
</dbReference>
<organism evidence="3 4">
    <name type="scientific">Vibrio japonicus</name>
    <dbReference type="NCBI Taxonomy" id="1824638"/>
    <lineage>
        <taxon>Bacteria</taxon>
        <taxon>Pseudomonadati</taxon>
        <taxon>Pseudomonadota</taxon>
        <taxon>Gammaproteobacteria</taxon>
        <taxon>Vibrionales</taxon>
        <taxon>Vibrionaceae</taxon>
        <taxon>Vibrio</taxon>
    </lineage>
</organism>
<dbReference type="EMBL" id="CP102097">
    <property type="protein sequence ID" value="UUM32641.1"/>
    <property type="molecule type" value="Genomic_DNA"/>
</dbReference>
<evidence type="ECO:0000256" key="1">
    <source>
        <dbReference type="ARBA" id="ARBA00007847"/>
    </source>
</evidence>
<evidence type="ECO:0000313" key="4">
    <source>
        <dbReference type="Proteomes" id="UP001058602"/>
    </source>
</evidence>
<keyword evidence="4" id="KW-1185">Reference proteome</keyword>
<dbReference type="InterPro" id="IPR004380">
    <property type="entry name" value="Asp_race"/>
</dbReference>
<dbReference type="NCBIfam" id="TIGR00035">
    <property type="entry name" value="asp_race"/>
    <property type="match status" value="1"/>
</dbReference>
<proteinExistence type="inferred from homology"/>
<dbReference type="InterPro" id="IPR001920">
    <property type="entry name" value="Asp/Glu_race"/>
</dbReference>
<evidence type="ECO:0000313" key="3">
    <source>
        <dbReference type="EMBL" id="UUM32641.1"/>
    </source>
</evidence>
<name>A0ABY5LL98_9VIBR</name>
<protein>
    <submittedName>
        <fullName evidence="3">Aspartate/glutamate racemase family protein</fullName>
    </submittedName>
</protein>
<accession>A0ABY5LL98</accession>
<dbReference type="RefSeq" id="WP_257086309.1">
    <property type="nucleotide sequence ID" value="NZ_CP102097.1"/>
</dbReference>
<dbReference type="PANTHER" id="PTHR21198">
    <property type="entry name" value="GLUTAMATE RACEMASE"/>
    <property type="match status" value="1"/>
</dbReference>